<dbReference type="Pfam" id="PF00889">
    <property type="entry name" value="EF_TS"/>
    <property type="match status" value="1"/>
</dbReference>
<dbReference type="Proteomes" id="UP001163687">
    <property type="component" value="Chromosome"/>
</dbReference>
<evidence type="ECO:0000313" key="11">
    <source>
        <dbReference type="Proteomes" id="UP001163687"/>
    </source>
</evidence>
<dbReference type="GO" id="GO:0005737">
    <property type="term" value="C:cytoplasm"/>
    <property type="evidence" value="ECO:0007669"/>
    <property type="project" value="UniProtKB-SubCell"/>
</dbReference>
<comment type="similarity">
    <text evidence="1 6 7">Belongs to the EF-Ts family.</text>
</comment>
<evidence type="ECO:0000256" key="8">
    <source>
        <dbReference type="RuleBase" id="RU000643"/>
    </source>
</evidence>
<dbReference type="PROSITE" id="PS01127">
    <property type="entry name" value="EF_TS_2"/>
    <property type="match status" value="1"/>
</dbReference>
<feature type="region of interest" description="Involved in Mg(2+) ion dislocation from EF-Tu" evidence="6">
    <location>
        <begin position="82"/>
        <end position="85"/>
    </location>
</feature>
<evidence type="ECO:0000256" key="6">
    <source>
        <dbReference type="HAMAP-Rule" id="MF_00050"/>
    </source>
</evidence>
<feature type="domain" description="Translation elongation factor EFTs/EF1B dimerisation" evidence="9">
    <location>
        <begin position="73"/>
        <end position="290"/>
    </location>
</feature>
<dbReference type="Gene3D" id="3.30.479.20">
    <property type="entry name" value="Elongation factor Ts, dimerisation domain"/>
    <property type="match status" value="2"/>
</dbReference>
<dbReference type="InterPro" id="IPR014039">
    <property type="entry name" value="Transl_elong_EFTs/EF1B_dimer"/>
</dbReference>
<dbReference type="NCBIfam" id="TIGR00116">
    <property type="entry name" value="tsf"/>
    <property type="match status" value="1"/>
</dbReference>
<dbReference type="Gene3D" id="1.10.286.20">
    <property type="match status" value="1"/>
</dbReference>
<protein>
    <recommendedName>
        <fullName evidence="2 6">Elongation factor Ts</fullName>
        <shortName evidence="6">EF-Ts</shortName>
    </recommendedName>
</protein>
<keyword evidence="3 6" id="KW-0251">Elongation factor</keyword>
<evidence type="ECO:0000256" key="3">
    <source>
        <dbReference type="ARBA" id="ARBA00022768"/>
    </source>
</evidence>
<dbReference type="KEGG" id="cmic:caldi_04680"/>
<gene>
    <name evidence="6 10" type="primary">tsf</name>
    <name evidence="10" type="ORF">caldi_04680</name>
</gene>
<comment type="function">
    <text evidence="5 6 7">Associates with the EF-Tu.GDP complex and induces the exchange of GDP to GTP. It remains bound to the aminoacyl-tRNA.EF-Tu.GTP complex up to the GTP hydrolysis stage on the ribosome.</text>
</comment>
<accession>A0AA35CJ88</accession>
<dbReference type="InterPro" id="IPR018101">
    <property type="entry name" value="Transl_elong_Ts_CS"/>
</dbReference>
<dbReference type="EMBL" id="AP025628">
    <property type="protein sequence ID" value="BDG59378.1"/>
    <property type="molecule type" value="Genomic_DNA"/>
</dbReference>
<keyword evidence="6" id="KW-0963">Cytoplasm</keyword>
<sequence length="299" mass="32119">MAGITAAQVKELRERTGAGMMDCKRALEEAGGDMERAVDILRERGLAQAAKKAGRVAAEGLVAAHVAPGGEVGALVEVNCETDFVARNEEFQSFARTVAELAATRRPADTDALLQLPYPGAGGTTVGDFQKGLIAKIGENQAVRRMALLEAPGGLVHRYVHGGTDAGRVGVLVAVTGGKGEAAEELAHEVALQIASMRPQYLRRDEVPEAVLEHEREVERARARSEGKPEARIPQIVEGRIGKFLKEVVLLEQAWVKDDKKTIAQLIEEYARKAGQPLAVQAFVRFEVGEGQAAQEESQ</sequence>
<dbReference type="SUPFAM" id="SSF46934">
    <property type="entry name" value="UBA-like"/>
    <property type="match status" value="1"/>
</dbReference>
<evidence type="ECO:0000256" key="5">
    <source>
        <dbReference type="ARBA" id="ARBA00025453"/>
    </source>
</evidence>
<dbReference type="InterPro" id="IPR009060">
    <property type="entry name" value="UBA-like_sf"/>
</dbReference>
<dbReference type="AlphaFoldDB" id="A0AA35CJ88"/>
<comment type="subcellular location">
    <subcellularLocation>
        <location evidence="6 8">Cytoplasm</location>
    </subcellularLocation>
</comment>
<proteinExistence type="inferred from homology"/>
<organism evidence="10 11">
    <name type="scientific">Caldinitratiruptor microaerophilus</name>
    <dbReference type="NCBI Taxonomy" id="671077"/>
    <lineage>
        <taxon>Bacteria</taxon>
        <taxon>Bacillati</taxon>
        <taxon>Bacillota</taxon>
        <taxon>Clostridia</taxon>
        <taxon>Eubacteriales</taxon>
        <taxon>Symbiobacteriaceae</taxon>
        <taxon>Caldinitratiruptor</taxon>
    </lineage>
</organism>
<name>A0AA35CJ88_9FIRM</name>
<evidence type="ECO:0000313" key="10">
    <source>
        <dbReference type="EMBL" id="BDG59378.1"/>
    </source>
</evidence>
<evidence type="ECO:0000256" key="4">
    <source>
        <dbReference type="ARBA" id="ARBA00022917"/>
    </source>
</evidence>
<evidence type="ECO:0000256" key="2">
    <source>
        <dbReference type="ARBA" id="ARBA00016956"/>
    </source>
</evidence>
<dbReference type="InterPro" id="IPR001816">
    <property type="entry name" value="Transl_elong_EFTs/EF1B"/>
</dbReference>
<reference evidence="10" key="1">
    <citation type="submission" date="2022-03" db="EMBL/GenBank/DDBJ databases">
        <title>Complete genome sequence of Caldinitratiruptor microaerophilus.</title>
        <authorList>
            <person name="Mukaiyama R."/>
            <person name="Nishiyama T."/>
            <person name="Ueda K."/>
        </authorList>
    </citation>
    <scope>NUCLEOTIDE SEQUENCE</scope>
    <source>
        <strain evidence="10">JCM 16183</strain>
    </source>
</reference>
<dbReference type="HAMAP" id="MF_00050">
    <property type="entry name" value="EF_Ts"/>
    <property type="match status" value="1"/>
</dbReference>
<evidence type="ECO:0000256" key="7">
    <source>
        <dbReference type="RuleBase" id="RU000642"/>
    </source>
</evidence>
<dbReference type="FunFam" id="1.10.286.20:FF:000001">
    <property type="entry name" value="Elongation factor Ts"/>
    <property type="match status" value="1"/>
</dbReference>
<dbReference type="SUPFAM" id="SSF54713">
    <property type="entry name" value="Elongation factor Ts (EF-Ts), dimerisation domain"/>
    <property type="match status" value="1"/>
</dbReference>
<dbReference type="FunFam" id="1.10.8.10:FF:000001">
    <property type="entry name" value="Elongation factor Ts"/>
    <property type="match status" value="1"/>
</dbReference>
<evidence type="ECO:0000259" key="9">
    <source>
        <dbReference type="Pfam" id="PF00889"/>
    </source>
</evidence>
<dbReference type="PANTHER" id="PTHR11741">
    <property type="entry name" value="ELONGATION FACTOR TS"/>
    <property type="match status" value="1"/>
</dbReference>
<dbReference type="CDD" id="cd14275">
    <property type="entry name" value="UBA_EF-Ts"/>
    <property type="match status" value="1"/>
</dbReference>
<dbReference type="InterPro" id="IPR036402">
    <property type="entry name" value="EF-Ts_dimer_sf"/>
</dbReference>
<dbReference type="GO" id="GO:0003746">
    <property type="term" value="F:translation elongation factor activity"/>
    <property type="evidence" value="ECO:0007669"/>
    <property type="project" value="UniProtKB-UniRule"/>
</dbReference>
<evidence type="ECO:0000256" key="1">
    <source>
        <dbReference type="ARBA" id="ARBA00005532"/>
    </source>
</evidence>
<dbReference type="PROSITE" id="PS01126">
    <property type="entry name" value="EF_TS_1"/>
    <property type="match status" value="1"/>
</dbReference>
<keyword evidence="4 6" id="KW-0648">Protein biosynthesis</keyword>
<dbReference type="RefSeq" id="WP_264843512.1">
    <property type="nucleotide sequence ID" value="NZ_AP025628.1"/>
</dbReference>
<keyword evidence="11" id="KW-1185">Reference proteome</keyword>
<dbReference type="Gene3D" id="1.10.8.10">
    <property type="entry name" value="DNA helicase RuvA subunit, C-terminal domain"/>
    <property type="match status" value="1"/>
</dbReference>
<dbReference type="PANTHER" id="PTHR11741:SF0">
    <property type="entry name" value="ELONGATION FACTOR TS, MITOCHONDRIAL"/>
    <property type="match status" value="1"/>
</dbReference>